<dbReference type="SUPFAM" id="SSF54427">
    <property type="entry name" value="NTF2-like"/>
    <property type="match status" value="1"/>
</dbReference>
<protein>
    <submittedName>
        <fullName evidence="2">SnoaL-like domain protein</fullName>
    </submittedName>
</protein>
<gene>
    <name evidence="2" type="ORF">LuPra_02465</name>
</gene>
<dbReference type="Gene3D" id="3.10.450.50">
    <property type="match status" value="1"/>
</dbReference>
<evidence type="ECO:0000259" key="1">
    <source>
        <dbReference type="Pfam" id="PF12680"/>
    </source>
</evidence>
<feature type="domain" description="SnoaL-like" evidence="1">
    <location>
        <begin position="40"/>
        <end position="132"/>
    </location>
</feature>
<dbReference type="STRING" id="1855912.LuPra_02465"/>
<evidence type="ECO:0000313" key="2">
    <source>
        <dbReference type="EMBL" id="AMY09252.1"/>
    </source>
</evidence>
<evidence type="ECO:0000313" key="3">
    <source>
        <dbReference type="Proteomes" id="UP000076079"/>
    </source>
</evidence>
<accession>A0A143PKZ8</accession>
<reference evidence="3" key="2">
    <citation type="submission" date="2016-04" db="EMBL/GenBank/DDBJ databases">
        <title>First Complete Genome Sequence of a Subdivision 6 Acidobacterium.</title>
        <authorList>
            <person name="Huang S."/>
            <person name="Vieira S."/>
            <person name="Bunk B."/>
            <person name="Riedel T."/>
            <person name="Sproeer C."/>
            <person name="Overmann J."/>
        </authorList>
    </citation>
    <scope>NUCLEOTIDE SEQUENCE [LARGE SCALE GENOMIC DNA]</scope>
    <source>
        <strain evidence="3">DSM 100886 HEG_-6_39</strain>
    </source>
</reference>
<reference evidence="2 3" key="1">
    <citation type="journal article" date="2016" name="Genome Announc.">
        <title>First Complete Genome Sequence of a Subdivision 6 Acidobacterium Strain.</title>
        <authorList>
            <person name="Huang S."/>
            <person name="Vieira S."/>
            <person name="Bunk B."/>
            <person name="Riedel T."/>
            <person name="Sproer C."/>
            <person name="Overmann J."/>
        </authorList>
    </citation>
    <scope>NUCLEOTIDE SEQUENCE [LARGE SCALE GENOMIC DNA]</scope>
    <source>
        <strain evidence="3">DSM 100886 HEG_-6_39</strain>
    </source>
</reference>
<dbReference type="InterPro" id="IPR037401">
    <property type="entry name" value="SnoaL-like"/>
</dbReference>
<dbReference type="AlphaFoldDB" id="A0A143PKZ8"/>
<dbReference type="InterPro" id="IPR032710">
    <property type="entry name" value="NTF2-like_dom_sf"/>
</dbReference>
<name>A0A143PKZ8_LUTPR</name>
<dbReference type="EMBL" id="CP015136">
    <property type="protein sequence ID" value="AMY09252.1"/>
    <property type="molecule type" value="Genomic_DNA"/>
</dbReference>
<dbReference type="Proteomes" id="UP000076079">
    <property type="component" value="Chromosome"/>
</dbReference>
<sequence length="153" mass="17091">MGLSYPMMAGLIAITATVGSDQRMEADARATLETFHVKGNAKDLDGLMEYIHDDCIVSSANQDLIRGREAFRNMYARMLSAYTNINLSVDIVETRTVGEEVEIMWYTVGRRTNATTGVVENLRSANMALFKYDQAGKMRFYRVSNHPAEPATP</sequence>
<proteinExistence type="predicted"/>
<organism evidence="2 3">
    <name type="scientific">Luteitalea pratensis</name>
    <dbReference type="NCBI Taxonomy" id="1855912"/>
    <lineage>
        <taxon>Bacteria</taxon>
        <taxon>Pseudomonadati</taxon>
        <taxon>Acidobacteriota</taxon>
        <taxon>Vicinamibacteria</taxon>
        <taxon>Vicinamibacterales</taxon>
        <taxon>Vicinamibacteraceae</taxon>
        <taxon>Luteitalea</taxon>
    </lineage>
</organism>
<keyword evidence="3" id="KW-1185">Reference proteome</keyword>
<dbReference type="KEGG" id="abac:LuPra_02465"/>
<dbReference type="Pfam" id="PF12680">
    <property type="entry name" value="SnoaL_2"/>
    <property type="match status" value="1"/>
</dbReference>